<reference evidence="1 2" key="1">
    <citation type="journal article" date="2019" name="Nat. Ecol. Evol.">
        <title>Megaphylogeny resolves global patterns of mushroom evolution.</title>
        <authorList>
            <person name="Varga T."/>
            <person name="Krizsan K."/>
            <person name="Foldi C."/>
            <person name="Dima B."/>
            <person name="Sanchez-Garcia M."/>
            <person name="Sanchez-Ramirez S."/>
            <person name="Szollosi G.J."/>
            <person name="Szarkandi J.G."/>
            <person name="Papp V."/>
            <person name="Albert L."/>
            <person name="Andreopoulos W."/>
            <person name="Angelini C."/>
            <person name="Antonin V."/>
            <person name="Barry K.W."/>
            <person name="Bougher N.L."/>
            <person name="Buchanan P."/>
            <person name="Buyck B."/>
            <person name="Bense V."/>
            <person name="Catcheside P."/>
            <person name="Chovatia M."/>
            <person name="Cooper J."/>
            <person name="Damon W."/>
            <person name="Desjardin D."/>
            <person name="Finy P."/>
            <person name="Geml J."/>
            <person name="Haridas S."/>
            <person name="Hughes K."/>
            <person name="Justo A."/>
            <person name="Karasinski D."/>
            <person name="Kautmanova I."/>
            <person name="Kiss B."/>
            <person name="Kocsube S."/>
            <person name="Kotiranta H."/>
            <person name="LaButti K.M."/>
            <person name="Lechner B.E."/>
            <person name="Liimatainen K."/>
            <person name="Lipzen A."/>
            <person name="Lukacs Z."/>
            <person name="Mihaltcheva S."/>
            <person name="Morgado L.N."/>
            <person name="Niskanen T."/>
            <person name="Noordeloos M.E."/>
            <person name="Ohm R.A."/>
            <person name="Ortiz-Santana B."/>
            <person name="Ovrebo C."/>
            <person name="Racz N."/>
            <person name="Riley R."/>
            <person name="Savchenko A."/>
            <person name="Shiryaev A."/>
            <person name="Soop K."/>
            <person name="Spirin V."/>
            <person name="Szebenyi C."/>
            <person name="Tomsovsky M."/>
            <person name="Tulloss R.E."/>
            <person name="Uehling J."/>
            <person name="Grigoriev I.V."/>
            <person name="Vagvolgyi C."/>
            <person name="Papp T."/>
            <person name="Martin F.M."/>
            <person name="Miettinen O."/>
            <person name="Hibbett D.S."/>
            <person name="Nagy L.G."/>
        </authorList>
    </citation>
    <scope>NUCLEOTIDE SEQUENCE [LARGE SCALE GENOMIC DNA]</scope>
    <source>
        <strain evidence="1 2">CBS 309.79</strain>
    </source>
</reference>
<organism evidence="1 2">
    <name type="scientific">Pterulicium gracile</name>
    <dbReference type="NCBI Taxonomy" id="1884261"/>
    <lineage>
        <taxon>Eukaryota</taxon>
        <taxon>Fungi</taxon>
        <taxon>Dikarya</taxon>
        <taxon>Basidiomycota</taxon>
        <taxon>Agaricomycotina</taxon>
        <taxon>Agaricomycetes</taxon>
        <taxon>Agaricomycetidae</taxon>
        <taxon>Agaricales</taxon>
        <taxon>Pleurotineae</taxon>
        <taxon>Pterulaceae</taxon>
        <taxon>Pterulicium</taxon>
    </lineage>
</organism>
<dbReference type="Proteomes" id="UP000305067">
    <property type="component" value="Unassembled WGS sequence"/>
</dbReference>
<dbReference type="EMBL" id="ML178871">
    <property type="protein sequence ID" value="TFK95907.1"/>
    <property type="molecule type" value="Genomic_DNA"/>
</dbReference>
<protein>
    <submittedName>
        <fullName evidence="1">Uncharacterized protein</fullName>
    </submittedName>
</protein>
<sequence>MANSDDRDSLSILVPFNRQCAGSEDVNCISFAGSGCSLKSAVLRCNATVEPWSVSIPFVGKGVELLGVNAGRGTEAECAWATADVEEQRLELGWELDGISTIDASGVTEAKVEQASLTDQRAKPLCFKRRRQQTNAHHLL</sequence>
<evidence type="ECO:0000313" key="1">
    <source>
        <dbReference type="EMBL" id="TFK95907.1"/>
    </source>
</evidence>
<dbReference type="AlphaFoldDB" id="A0A5C3Q405"/>
<evidence type="ECO:0000313" key="2">
    <source>
        <dbReference type="Proteomes" id="UP000305067"/>
    </source>
</evidence>
<gene>
    <name evidence="1" type="ORF">BDV98DRAFT_608636</name>
</gene>
<accession>A0A5C3Q405</accession>
<name>A0A5C3Q405_9AGAR</name>
<proteinExistence type="predicted"/>
<keyword evidence="2" id="KW-1185">Reference proteome</keyword>